<dbReference type="RefSeq" id="WP_337107433.1">
    <property type="nucleotide sequence ID" value="NZ_JAPYKS010000013.1"/>
</dbReference>
<dbReference type="InterPro" id="IPR044000">
    <property type="entry name" value="Phage_tube_2"/>
</dbReference>
<evidence type="ECO:0000313" key="2">
    <source>
        <dbReference type="Proteomes" id="UP001387293"/>
    </source>
</evidence>
<gene>
    <name evidence="1" type="ORF">O7A60_18330</name>
</gene>
<protein>
    <submittedName>
        <fullName evidence="1">Phage tail tube protein</fullName>
    </submittedName>
</protein>
<evidence type="ECO:0000313" key="1">
    <source>
        <dbReference type="EMBL" id="MEI9410709.1"/>
    </source>
</evidence>
<name>A0ABU8L0G1_9HYPH</name>
<dbReference type="EMBL" id="JAPYKS010000013">
    <property type="protein sequence ID" value="MEI9410709.1"/>
    <property type="molecule type" value="Genomic_DNA"/>
</dbReference>
<organism evidence="1 2">
    <name type="scientific">Mesorhizobium salmacidum</name>
    <dbReference type="NCBI Taxonomy" id="3015171"/>
    <lineage>
        <taxon>Bacteria</taxon>
        <taxon>Pseudomonadati</taxon>
        <taxon>Pseudomonadota</taxon>
        <taxon>Alphaproteobacteria</taxon>
        <taxon>Hyphomicrobiales</taxon>
        <taxon>Phyllobacteriaceae</taxon>
        <taxon>Mesorhizobium</taxon>
    </lineage>
</organism>
<keyword evidence="2" id="KW-1185">Reference proteome</keyword>
<reference evidence="1 2" key="1">
    <citation type="submission" date="2022-12" db="EMBL/GenBank/DDBJ databases">
        <authorList>
            <person name="Muema E."/>
        </authorList>
    </citation>
    <scope>NUCLEOTIDE SEQUENCE [LARGE SCALE GENOMIC DNA]</scope>
    <source>
        <strain evidence="2">1326</strain>
    </source>
</reference>
<accession>A0ABU8L0G1</accession>
<dbReference type="Pfam" id="PF18906">
    <property type="entry name" value="Phage_tube_2"/>
    <property type="match status" value="1"/>
</dbReference>
<sequence>MAKFYRKLAVLAKIETVYGTDAVPTGVANAIQLNNATITPLAGDQASRDLMLPYLGQQGVILVGTYAQMSGQVEIAGAGAAGDVPGYGVLLRACGLAETVTAATDVQYDPISAAFEAVTLYFNHDGRRHILLGARGNVSIDLTPKQIPHFTFTFTGMLGTIADSALPSVDYTAFQIPVPVNKANTTLSLHGISSIAESLQLDLANQVEPRFLIGDENIQLVDRNPSGTAVVEAQALGTVNWFSIAQAQTRGVLAAQHGTVAGNIVKFGAPAVSIGRPTEGQTQKIINFSLPLMLNTDAGDDELKITVM</sequence>
<comment type="caution">
    <text evidence="1">The sequence shown here is derived from an EMBL/GenBank/DDBJ whole genome shotgun (WGS) entry which is preliminary data.</text>
</comment>
<dbReference type="Proteomes" id="UP001387293">
    <property type="component" value="Unassembled WGS sequence"/>
</dbReference>
<proteinExistence type="predicted"/>